<dbReference type="Pfam" id="PF03168">
    <property type="entry name" value="LEA_2"/>
    <property type="match status" value="1"/>
</dbReference>
<comment type="similarity">
    <text evidence="1">Belongs to the LEA type 2 family.</text>
</comment>
<accession>A0A9D4XVY5</accession>
<feature type="domain" description="Water stress and hypersensitive response" evidence="2">
    <location>
        <begin position="154"/>
        <end position="271"/>
    </location>
</feature>
<dbReference type="Proteomes" id="UP001058974">
    <property type="component" value="Chromosome 3"/>
</dbReference>
<dbReference type="AlphaFoldDB" id="A0A9D4XVY5"/>
<dbReference type="FunFam" id="2.60.40.1820:FF:000001">
    <property type="entry name" value="Desiccation protectant protein Lea14-like"/>
    <property type="match status" value="1"/>
</dbReference>
<dbReference type="Gramene" id="Psat03G0348600-T1">
    <property type="protein sequence ID" value="KAI5428518.1"/>
    <property type="gene ID" value="KIW84_033486"/>
</dbReference>
<keyword evidence="4" id="KW-1185">Reference proteome</keyword>
<evidence type="ECO:0000313" key="4">
    <source>
        <dbReference type="Proteomes" id="UP001058974"/>
    </source>
</evidence>
<dbReference type="InterPro" id="IPR045043">
    <property type="entry name" value="Lea14-like"/>
</dbReference>
<dbReference type="InterPro" id="IPR013990">
    <property type="entry name" value="WHy-dom"/>
</dbReference>
<dbReference type="GO" id="GO:0005829">
    <property type="term" value="C:cytosol"/>
    <property type="evidence" value="ECO:0007669"/>
    <property type="project" value="TreeGrafter"/>
</dbReference>
<dbReference type="PANTHER" id="PTHR31459:SF19">
    <property type="entry name" value="DESICCATION-RELATED PROTEIN LEA14-RELATED"/>
    <property type="match status" value="1"/>
</dbReference>
<gene>
    <name evidence="3" type="ORF">KIW84_033486</name>
</gene>
<proteinExistence type="inferred from homology"/>
<dbReference type="EMBL" id="JAMSHJ010000003">
    <property type="protein sequence ID" value="KAI5428518.1"/>
    <property type="molecule type" value="Genomic_DNA"/>
</dbReference>
<organism evidence="3 4">
    <name type="scientific">Pisum sativum</name>
    <name type="common">Garden pea</name>
    <name type="synonym">Lathyrus oleraceus</name>
    <dbReference type="NCBI Taxonomy" id="3888"/>
    <lineage>
        <taxon>Eukaryota</taxon>
        <taxon>Viridiplantae</taxon>
        <taxon>Streptophyta</taxon>
        <taxon>Embryophyta</taxon>
        <taxon>Tracheophyta</taxon>
        <taxon>Spermatophyta</taxon>
        <taxon>Magnoliopsida</taxon>
        <taxon>eudicotyledons</taxon>
        <taxon>Gunneridae</taxon>
        <taxon>Pentapetalae</taxon>
        <taxon>rosids</taxon>
        <taxon>fabids</taxon>
        <taxon>Fabales</taxon>
        <taxon>Fabaceae</taxon>
        <taxon>Papilionoideae</taxon>
        <taxon>50 kb inversion clade</taxon>
        <taxon>NPAAA clade</taxon>
        <taxon>Hologalegina</taxon>
        <taxon>IRL clade</taxon>
        <taxon>Fabeae</taxon>
        <taxon>Lathyrus</taxon>
    </lineage>
</organism>
<dbReference type="PANTHER" id="PTHR31459">
    <property type="match status" value="1"/>
</dbReference>
<dbReference type="InterPro" id="IPR004864">
    <property type="entry name" value="LEA_2"/>
</dbReference>
<reference evidence="3 4" key="1">
    <citation type="journal article" date="2022" name="Nat. Genet.">
        <title>Improved pea reference genome and pan-genome highlight genomic features and evolutionary characteristics.</title>
        <authorList>
            <person name="Yang T."/>
            <person name="Liu R."/>
            <person name="Luo Y."/>
            <person name="Hu S."/>
            <person name="Wang D."/>
            <person name="Wang C."/>
            <person name="Pandey M.K."/>
            <person name="Ge S."/>
            <person name="Xu Q."/>
            <person name="Li N."/>
            <person name="Li G."/>
            <person name="Huang Y."/>
            <person name="Saxena R.K."/>
            <person name="Ji Y."/>
            <person name="Li M."/>
            <person name="Yan X."/>
            <person name="He Y."/>
            <person name="Liu Y."/>
            <person name="Wang X."/>
            <person name="Xiang C."/>
            <person name="Varshney R.K."/>
            <person name="Ding H."/>
            <person name="Gao S."/>
            <person name="Zong X."/>
        </authorList>
    </citation>
    <scope>NUCLEOTIDE SEQUENCE [LARGE SCALE GENOMIC DNA]</scope>
    <source>
        <strain evidence="3 4">cv. Zhongwan 6</strain>
    </source>
</reference>
<dbReference type="Gene3D" id="2.60.40.1820">
    <property type="match status" value="1"/>
</dbReference>
<dbReference type="GO" id="GO:0009269">
    <property type="term" value="P:response to desiccation"/>
    <property type="evidence" value="ECO:0007669"/>
    <property type="project" value="InterPro"/>
</dbReference>
<name>A0A9D4XVY5_PEA</name>
<dbReference type="SUPFAM" id="SSF117070">
    <property type="entry name" value="LEA14-like"/>
    <property type="match status" value="1"/>
</dbReference>
<evidence type="ECO:0000259" key="2">
    <source>
        <dbReference type="SMART" id="SM00769"/>
    </source>
</evidence>
<evidence type="ECO:0000256" key="1">
    <source>
        <dbReference type="ARBA" id="ARBA00005960"/>
    </source>
</evidence>
<sequence length="282" mass="31951">MRKELPVVRLRSESERNNSHNFMMGRAAWDIMDTETESYRGPTVVESRTRRFFGVGLRWLRESGGCWSELKRRAQWLFHSFPVVGGVEERDGEGFVGLRRWKKKNGGVSEGKKVVVREEDEGFFSLFFFLQDNLLDKAKNYVTEKIGEMPKPTASITDVDFKRVCRESVEYLAKVNVSNPYSTSIPICEINYSFKSAAREIASGIIPDPGSLKASDTTLLEVLVKVPHNIIISLAKDICADWDIDYQLDIGLIIDLPVIGNFTIPLCQKGETKLPSLSDMFV</sequence>
<dbReference type="SMART" id="SM00769">
    <property type="entry name" value="WHy"/>
    <property type="match status" value="1"/>
</dbReference>
<comment type="caution">
    <text evidence="3">The sequence shown here is derived from an EMBL/GenBank/DDBJ whole genome shotgun (WGS) entry which is preliminary data.</text>
</comment>
<evidence type="ECO:0000313" key="3">
    <source>
        <dbReference type="EMBL" id="KAI5428518.1"/>
    </source>
</evidence>
<protein>
    <recommendedName>
        <fullName evidence="2">Water stress and hypersensitive response domain-containing protein</fullName>
    </recommendedName>
</protein>